<evidence type="ECO:0000259" key="10">
    <source>
        <dbReference type="PROSITE" id="PS51826"/>
    </source>
</evidence>
<dbReference type="PROSITE" id="PS51826">
    <property type="entry name" value="PSBD"/>
    <property type="match status" value="1"/>
</dbReference>
<dbReference type="Pfam" id="PF00198">
    <property type="entry name" value="2-oxoacid_dh"/>
    <property type="match status" value="1"/>
</dbReference>
<gene>
    <name evidence="11" type="ORF">ACK2TP_00800</name>
</gene>
<dbReference type="InterPro" id="IPR023213">
    <property type="entry name" value="CAT-like_dom_sf"/>
</dbReference>
<feature type="compositionally biased region" description="Polar residues" evidence="8">
    <location>
        <begin position="407"/>
        <end position="447"/>
    </location>
</feature>
<evidence type="ECO:0000259" key="9">
    <source>
        <dbReference type="PROSITE" id="PS50968"/>
    </source>
</evidence>
<reference evidence="11 12" key="1">
    <citation type="submission" date="2024-12" db="EMBL/GenBank/DDBJ databases">
        <authorList>
            <person name="Lee Y."/>
        </authorList>
    </citation>
    <scope>NUCLEOTIDE SEQUENCE [LARGE SCALE GENOMIC DNA]</scope>
    <source>
        <strain evidence="11 12">03SUJ4</strain>
    </source>
</reference>
<keyword evidence="5 7" id="KW-0450">Lipoyl</keyword>
<dbReference type="Proteomes" id="UP001634747">
    <property type="component" value="Unassembled WGS sequence"/>
</dbReference>
<evidence type="ECO:0000256" key="6">
    <source>
        <dbReference type="ARBA" id="ARBA00023315"/>
    </source>
</evidence>
<keyword evidence="4 7" id="KW-0808">Transferase</keyword>
<dbReference type="Pfam" id="PF02817">
    <property type="entry name" value="E3_binding"/>
    <property type="match status" value="1"/>
</dbReference>
<feature type="region of interest" description="Disordered" evidence="8">
    <location>
        <begin position="203"/>
        <end position="245"/>
    </location>
</feature>
<comment type="subunit">
    <text evidence="3">Forms a 24-polypeptide structural core with octahedral symmetry.</text>
</comment>
<comment type="caution">
    <text evidence="11">The sequence shown here is derived from an EMBL/GenBank/DDBJ whole genome shotgun (WGS) entry which is preliminary data.</text>
</comment>
<organism evidence="11 12">
    <name type="scientific">Terriglobus aquaticus</name>
    <dbReference type="NCBI Taxonomy" id="940139"/>
    <lineage>
        <taxon>Bacteria</taxon>
        <taxon>Pseudomonadati</taxon>
        <taxon>Acidobacteriota</taxon>
        <taxon>Terriglobia</taxon>
        <taxon>Terriglobales</taxon>
        <taxon>Acidobacteriaceae</taxon>
        <taxon>Terriglobus</taxon>
    </lineage>
</organism>
<dbReference type="EC" id="2.3.1.-" evidence="7"/>
<dbReference type="InterPro" id="IPR000089">
    <property type="entry name" value="Biotin_lipoyl"/>
</dbReference>
<feature type="compositionally biased region" description="Low complexity" evidence="8">
    <location>
        <begin position="448"/>
        <end position="463"/>
    </location>
</feature>
<evidence type="ECO:0000256" key="5">
    <source>
        <dbReference type="ARBA" id="ARBA00022823"/>
    </source>
</evidence>
<protein>
    <recommendedName>
        <fullName evidence="7">Dihydrolipoamide acetyltransferase component of pyruvate dehydrogenase complex</fullName>
        <ecNumber evidence="7">2.3.1.-</ecNumber>
    </recommendedName>
</protein>
<evidence type="ECO:0000256" key="3">
    <source>
        <dbReference type="ARBA" id="ARBA00011484"/>
    </source>
</evidence>
<dbReference type="InterPro" id="IPR036625">
    <property type="entry name" value="E3-bd_dom_sf"/>
</dbReference>
<evidence type="ECO:0000313" key="11">
    <source>
        <dbReference type="EMBL" id="MFN2974290.1"/>
    </source>
</evidence>
<feature type="domain" description="Lipoyl-binding" evidence="9">
    <location>
        <begin position="238"/>
        <end position="313"/>
    </location>
</feature>
<accession>A0ABW9KH44</accession>
<dbReference type="PANTHER" id="PTHR43178">
    <property type="entry name" value="DIHYDROLIPOAMIDE ACETYLTRANSFERASE COMPONENT OF PYRUVATE DEHYDROGENASE COMPLEX"/>
    <property type="match status" value="1"/>
</dbReference>
<keyword evidence="6 7" id="KW-0012">Acyltransferase</keyword>
<keyword evidence="12" id="KW-1185">Reference proteome</keyword>
<evidence type="ECO:0000256" key="7">
    <source>
        <dbReference type="RuleBase" id="RU003423"/>
    </source>
</evidence>
<dbReference type="InterPro" id="IPR001078">
    <property type="entry name" value="2-oxoacid_DH_actylTfrase"/>
</dbReference>
<feature type="compositionally biased region" description="Low complexity" evidence="8">
    <location>
        <begin position="203"/>
        <end position="231"/>
    </location>
</feature>
<evidence type="ECO:0000313" key="12">
    <source>
        <dbReference type="Proteomes" id="UP001634747"/>
    </source>
</evidence>
<feature type="compositionally biased region" description="Polar residues" evidence="8">
    <location>
        <begin position="322"/>
        <end position="334"/>
    </location>
</feature>
<dbReference type="RefSeq" id="WP_263414142.1">
    <property type="nucleotide sequence ID" value="NZ_BAABBH010000001.1"/>
</dbReference>
<feature type="domain" description="Lipoyl-binding" evidence="9">
    <location>
        <begin position="119"/>
        <end position="194"/>
    </location>
</feature>
<dbReference type="InterPro" id="IPR004167">
    <property type="entry name" value="PSBD"/>
</dbReference>
<dbReference type="SUPFAM" id="SSF52777">
    <property type="entry name" value="CoA-dependent acyltransferases"/>
    <property type="match status" value="1"/>
</dbReference>
<name>A0ABW9KH44_9BACT</name>
<feature type="domain" description="Peripheral subunit-binding (PSBD)" evidence="10">
    <location>
        <begin position="354"/>
        <end position="393"/>
    </location>
</feature>
<dbReference type="CDD" id="cd06849">
    <property type="entry name" value="lipoyl_domain"/>
    <property type="match status" value="3"/>
</dbReference>
<dbReference type="Gene3D" id="2.40.50.100">
    <property type="match status" value="3"/>
</dbReference>
<evidence type="ECO:0000256" key="1">
    <source>
        <dbReference type="ARBA" id="ARBA00001938"/>
    </source>
</evidence>
<dbReference type="EMBL" id="JBJYXY010000001">
    <property type="protein sequence ID" value="MFN2974290.1"/>
    <property type="molecule type" value="Genomic_DNA"/>
</dbReference>
<dbReference type="SUPFAM" id="SSF51230">
    <property type="entry name" value="Single hybrid motif"/>
    <property type="match status" value="3"/>
</dbReference>
<comment type="cofactor">
    <cofactor evidence="1 7">
        <name>(R)-lipoate</name>
        <dbReference type="ChEBI" id="CHEBI:83088"/>
    </cofactor>
</comment>
<dbReference type="Pfam" id="PF00364">
    <property type="entry name" value="Biotin_lipoyl"/>
    <property type="match status" value="3"/>
</dbReference>
<feature type="compositionally biased region" description="Low complexity" evidence="8">
    <location>
        <begin position="83"/>
        <end position="111"/>
    </location>
</feature>
<feature type="region of interest" description="Disordered" evidence="8">
    <location>
        <begin position="83"/>
        <end position="128"/>
    </location>
</feature>
<dbReference type="InterPro" id="IPR050743">
    <property type="entry name" value="2-oxoacid_DH_E2_comp"/>
</dbReference>
<dbReference type="SUPFAM" id="SSF47005">
    <property type="entry name" value="Peripheral subunit-binding domain of 2-oxo acid dehydrogenase complex"/>
    <property type="match status" value="1"/>
</dbReference>
<dbReference type="InterPro" id="IPR011053">
    <property type="entry name" value="Single_hybrid_motif"/>
</dbReference>
<dbReference type="PROSITE" id="PS50968">
    <property type="entry name" value="BIOTINYL_LIPOYL"/>
    <property type="match status" value="3"/>
</dbReference>
<evidence type="ECO:0000256" key="4">
    <source>
        <dbReference type="ARBA" id="ARBA00022679"/>
    </source>
</evidence>
<evidence type="ECO:0000256" key="2">
    <source>
        <dbReference type="ARBA" id="ARBA00007317"/>
    </source>
</evidence>
<proteinExistence type="inferred from homology"/>
<evidence type="ECO:0000256" key="8">
    <source>
        <dbReference type="SAM" id="MobiDB-lite"/>
    </source>
</evidence>
<dbReference type="Gene3D" id="3.30.559.10">
    <property type="entry name" value="Chloramphenicol acetyltransferase-like domain"/>
    <property type="match status" value="1"/>
</dbReference>
<dbReference type="PANTHER" id="PTHR43178:SF5">
    <property type="entry name" value="LIPOAMIDE ACYLTRANSFERASE COMPONENT OF BRANCHED-CHAIN ALPHA-KETO ACID DEHYDROGENASE COMPLEX, MITOCHONDRIAL"/>
    <property type="match status" value="1"/>
</dbReference>
<sequence length="704" mass="72609">MPTDVVMPQMGESITEGTLTKWLKQPGDTVKRDEPLFEISTDKVDAEIPSPAEGVLKEVKAKEGDTVAINTVVAVIDAAGSSNGASNGAAPQASAATQSAPAAPPAQVGSQTAPGATPSTDVPMPQMGESITEGTITKWLKKVGDTVQRDEPLFEISTDKVDAEIPSPAEGVLTEIKAQEGQTVAINTVVAVIGGAASAGSVAPAGTGQGDGVASSASQPGAPGGVAAPSGGNAGGPATEVPMPQMGESITEGTITKWLKKVGDTVQRDEPLFEISTDKVDAEIPSPAAGTLTEIRAQEGQTVQINTVVAVIGGAGVGAPVQNKQPMPTATPDTQAQRAGAAIQQQVADGKGPRSSPLVRKIASENGVDLRSAGIAGTGFEGRITKNDIVGYLNSGGKAAAGASSPMLGNSGQQQGSGTPSVPGTPSHSVAQVSSGTAQPVTSARQEASTAQSAPATTAPKQAAVESAPVLGEVVPMSKMRSIIAKRMVESKQTSAHVHTVFKVDMTRIVKLREKEKNKYEQRNGVKLTFMPFITRAAIVALRKHPIVNAAVEGQNIRYNKNINIGIAVALDWGLIVPVLKQTEEKNFLGIARGIVDIADRARNKKLAPDEVAGGTFTLTNSGIFGEQFGTPVINQPQVAILGIGGLNKEALVVQDKDGGDVIAVRSVQRFTLGFDHRIIDGSDAGKFMTDFKNVLENWNEDIG</sequence>
<comment type="similarity">
    <text evidence="2 7">Belongs to the 2-oxoacid dehydrogenase family.</text>
</comment>
<feature type="domain" description="Lipoyl-binding" evidence="9">
    <location>
        <begin position="2"/>
        <end position="77"/>
    </location>
</feature>
<dbReference type="InterPro" id="IPR003016">
    <property type="entry name" value="2-oxoA_DH_lipoyl-BS"/>
</dbReference>
<dbReference type="Gene3D" id="4.10.320.10">
    <property type="entry name" value="E3-binding domain"/>
    <property type="match status" value="1"/>
</dbReference>
<dbReference type="PROSITE" id="PS00189">
    <property type="entry name" value="LIPOYL"/>
    <property type="match status" value="3"/>
</dbReference>
<feature type="region of interest" description="Disordered" evidence="8">
    <location>
        <begin position="400"/>
        <end position="463"/>
    </location>
</feature>
<feature type="region of interest" description="Disordered" evidence="8">
    <location>
        <begin position="320"/>
        <end position="340"/>
    </location>
</feature>